<reference evidence="3" key="2">
    <citation type="journal article" date="2021" name="PeerJ">
        <title>Extensive microbial diversity within the chicken gut microbiome revealed by metagenomics and culture.</title>
        <authorList>
            <person name="Gilroy R."/>
            <person name="Ravi A."/>
            <person name="Getino M."/>
            <person name="Pursley I."/>
            <person name="Horton D.L."/>
            <person name="Alikhan N.F."/>
            <person name="Baker D."/>
            <person name="Gharbi K."/>
            <person name="Hall N."/>
            <person name="Watson M."/>
            <person name="Adriaenssens E.M."/>
            <person name="Foster-Nyarko E."/>
            <person name="Jarju S."/>
            <person name="Secka A."/>
            <person name="Antonio M."/>
            <person name="Oren A."/>
            <person name="Chaudhuri R.R."/>
            <person name="La Ragione R."/>
            <person name="Hildebrand F."/>
            <person name="Pallen M.J."/>
        </authorList>
    </citation>
    <scope>NUCLEOTIDE SEQUENCE</scope>
    <source>
        <strain evidence="3">CHK121-14286</strain>
    </source>
</reference>
<comment type="caution">
    <text evidence="3">The sequence shown here is derived from an EMBL/GenBank/DDBJ whole genome shotgun (WGS) entry which is preliminary data.</text>
</comment>
<dbReference type="GO" id="GO:0000287">
    <property type="term" value="F:magnesium ion binding"/>
    <property type="evidence" value="ECO:0007669"/>
    <property type="project" value="InterPro"/>
</dbReference>
<evidence type="ECO:0000259" key="2">
    <source>
        <dbReference type="Pfam" id="PF01648"/>
    </source>
</evidence>
<evidence type="ECO:0000256" key="1">
    <source>
        <dbReference type="ARBA" id="ARBA00022679"/>
    </source>
</evidence>
<gene>
    <name evidence="3" type="ORF">IAC95_02545</name>
</gene>
<dbReference type="Gene3D" id="3.90.470.20">
    <property type="entry name" value="4'-phosphopantetheinyl transferase domain"/>
    <property type="match status" value="1"/>
</dbReference>
<proteinExistence type="predicted"/>
<sequence length="162" mass="18452">MQLHQRQKQYAKRLLDFATQKVWGKSLKDVCFETLPDGKPVCRCGYISLSHSANCVAVALSDKPVGVDVQICTNVQTLKIAEKIFTKNELRQLQSGENFFAIWCRKEALWKSMVNQPTSFLQVDTSCRQFTEMQDENFFFAVTDKNAVFVTVEALPLTAYAQ</sequence>
<dbReference type="Proteomes" id="UP000824200">
    <property type="component" value="Unassembled WGS sequence"/>
</dbReference>
<evidence type="ECO:0000313" key="4">
    <source>
        <dbReference type="Proteomes" id="UP000824200"/>
    </source>
</evidence>
<dbReference type="InterPro" id="IPR008278">
    <property type="entry name" value="4-PPantetheinyl_Trfase_dom"/>
</dbReference>
<feature type="domain" description="4'-phosphopantetheinyl transferase" evidence="2">
    <location>
        <begin position="64"/>
        <end position="116"/>
    </location>
</feature>
<evidence type="ECO:0000313" key="3">
    <source>
        <dbReference type="EMBL" id="HIR65751.1"/>
    </source>
</evidence>
<name>A0A9D1J7X7_9BACT</name>
<dbReference type="SUPFAM" id="SSF56214">
    <property type="entry name" value="4'-phosphopantetheinyl transferase"/>
    <property type="match status" value="2"/>
</dbReference>
<accession>A0A9D1J7X7</accession>
<organism evidence="3 4">
    <name type="scientific">Candidatus Fimimonas gallinarum</name>
    <dbReference type="NCBI Taxonomy" id="2840821"/>
    <lineage>
        <taxon>Bacteria</taxon>
        <taxon>Pseudomonadati</taxon>
        <taxon>Myxococcota</taxon>
        <taxon>Myxococcia</taxon>
        <taxon>Myxococcales</taxon>
        <taxon>Cystobacterineae</taxon>
        <taxon>Myxococcaceae</taxon>
        <taxon>Myxococcaceae incertae sedis</taxon>
        <taxon>Candidatus Fimimonas</taxon>
    </lineage>
</organism>
<keyword evidence="1 3" id="KW-0808">Transferase</keyword>
<dbReference type="InterPro" id="IPR037143">
    <property type="entry name" value="4-PPantetheinyl_Trfase_dom_sf"/>
</dbReference>
<dbReference type="GO" id="GO:0008897">
    <property type="term" value="F:holo-[acyl-carrier-protein] synthase activity"/>
    <property type="evidence" value="ECO:0007669"/>
    <property type="project" value="InterPro"/>
</dbReference>
<dbReference type="EMBL" id="DVHL01000020">
    <property type="protein sequence ID" value="HIR65751.1"/>
    <property type="molecule type" value="Genomic_DNA"/>
</dbReference>
<dbReference type="AlphaFoldDB" id="A0A9D1J7X7"/>
<reference evidence="3" key="1">
    <citation type="submission" date="2020-10" db="EMBL/GenBank/DDBJ databases">
        <authorList>
            <person name="Gilroy R."/>
        </authorList>
    </citation>
    <scope>NUCLEOTIDE SEQUENCE</scope>
    <source>
        <strain evidence="3">CHK121-14286</strain>
    </source>
</reference>
<dbReference type="Pfam" id="PF01648">
    <property type="entry name" value="ACPS"/>
    <property type="match status" value="1"/>
</dbReference>
<protein>
    <submittedName>
        <fullName evidence="3">4'-phosphopantetheinyl transferase superfamily protein</fullName>
    </submittedName>
</protein>